<dbReference type="Gene3D" id="3.40.50.300">
    <property type="entry name" value="P-loop containing nucleotide triphosphate hydrolases"/>
    <property type="match status" value="3"/>
</dbReference>
<dbReference type="PANTHER" id="PTHR11638:SF18">
    <property type="entry name" value="HEAT SHOCK PROTEIN 104"/>
    <property type="match status" value="1"/>
</dbReference>
<keyword evidence="7 9" id="KW-0143">Chaperone</keyword>
<feature type="domain" description="Clp ATPase C-terminal" evidence="12">
    <location>
        <begin position="619"/>
        <end position="708"/>
    </location>
</feature>
<keyword evidence="3" id="KW-0677">Repeat</keyword>
<gene>
    <name evidence="13" type="primary">clpB</name>
    <name evidence="13" type="ordered locus">MPNE_0627</name>
</gene>
<dbReference type="InterPro" id="IPR041546">
    <property type="entry name" value="ClpA/ClpB_AAA_lid"/>
</dbReference>
<evidence type="ECO:0000256" key="9">
    <source>
        <dbReference type="RuleBase" id="RU004432"/>
    </source>
</evidence>
<evidence type="ECO:0000256" key="7">
    <source>
        <dbReference type="ARBA" id="ARBA00023186"/>
    </source>
</evidence>
<dbReference type="PANTHER" id="PTHR11638">
    <property type="entry name" value="ATP-DEPENDENT CLP PROTEASE"/>
    <property type="match status" value="1"/>
</dbReference>
<keyword evidence="6 10" id="KW-0175">Coiled coil</keyword>
<evidence type="ECO:0000256" key="2">
    <source>
        <dbReference type="ARBA" id="ARBA00008675"/>
    </source>
</evidence>
<evidence type="ECO:0000256" key="6">
    <source>
        <dbReference type="ARBA" id="ARBA00023054"/>
    </source>
</evidence>
<dbReference type="EMBL" id="CP002077">
    <property type="protein sequence ID" value="ADK87250.1"/>
    <property type="molecule type" value="Genomic_DNA"/>
</dbReference>
<evidence type="ECO:0000256" key="4">
    <source>
        <dbReference type="ARBA" id="ARBA00022741"/>
    </source>
</evidence>
<dbReference type="InterPro" id="IPR028299">
    <property type="entry name" value="ClpA/B_CS2"/>
</dbReference>
<evidence type="ECO:0000256" key="1">
    <source>
        <dbReference type="ARBA" id="ARBA00004496"/>
    </source>
</evidence>
<dbReference type="RefSeq" id="WP_014325586.1">
    <property type="nucleotide sequence ID" value="NZ_CP010546.1"/>
</dbReference>
<evidence type="ECO:0000256" key="10">
    <source>
        <dbReference type="SAM" id="Coils"/>
    </source>
</evidence>
<evidence type="ECO:0000259" key="12">
    <source>
        <dbReference type="SMART" id="SM01086"/>
    </source>
</evidence>
<comment type="subunit">
    <text evidence="8">Homohexamer. The oligomerization is ATP-dependent.</text>
</comment>
<organism evidence="13 14">
    <name type="scientific">Mycoplasmoides pneumoniae (strain ATCC 15531 / DSM 23978 / CIP 103766 / NBRC 14401 / NCTC 10119 / FH)</name>
    <name type="common">Mycoplasma pneumoniae</name>
    <dbReference type="NCBI Taxonomy" id="722438"/>
    <lineage>
        <taxon>Bacteria</taxon>
        <taxon>Bacillati</taxon>
        <taxon>Mycoplasmatota</taxon>
        <taxon>Mycoplasmoidales</taxon>
        <taxon>Mycoplasmoidaceae</taxon>
        <taxon>Mycoplasmoides</taxon>
    </lineage>
</organism>
<dbReference type="GO" id="GO:0005524">
    <property type="term" value="F:ATP binding"/>
    <property type="evidence" value="ECO:0007669"/>
    <property type="project" value="UniProtKB-KW"/>
</dbReference>
<dbReference type="InterPro" id="IPR018368">
    <property type="entry name" value="ClpA/B_CS1"/>
</dbReference>
<feature type="domain" description="AAA+ ATPase" evidence="11">
    <location>
        <begin position="52"/>
        <end position="199"/>
    </location>
</feature>
<dbReference type="KEGG" id="mpj:MPNE_0627"/>
<dbReference type="eggNOG" id="COG0542">
    <property type="taxonomic scope" value="Bacteria"/>
</dbReference>
<dbReference type="GO" id="GO:0005737">
    <property type="term" value="C:cytoplasm"/>
    <property type="evidence" value="ECO:0007669"/>
    <property type="project" value="UniProtKB-SubCell"/>
</dbReference>
<dbReference type="Proteomes" id="UP000007756">
    <property type="component" value="Chromosome"/>
</dbReference>
<dbReference type="CDD" id="cd00009">
    <property type="entry name" value="AAA"/>
    <property type="match status" value="1"/>
</dbReference>
<dbReference type="InterPro" id="IPR019489">
    <property type="entry name" value="Clp_ATPase_C"/>
</dbReference>
<dbReference type="InterPro" id="IPR003593">
    <property type="entry name" value="AAA+_ATPase"/>
</dbReference>
<evidence type="ECO:0000256" key="5">
    <source>
        <dbReference type="ARBA" id="ARBA00022840"/>
    </source>
</evidence>
<feature type="domain" description="AAA+ ATPase" evidence="11">
    <location>
        <begin position="458"/>
        <end position="612"/>
    </location>
</feature>
<dbReference type="GO" id="GO:0016887">
    <property type="term" value="F:ATP hydrolysis activity"/>
    <property type="evidence" value="ECO:0007669"/>
    <property type="project" value="InterPro"/>
</dbReference>
<dbReference type="InterPro" id="IPR001270">
    <property type="entry name" value="ClpA/B"/>
</dbReference>
<sequence length="715" mass="81468">MDFSFTPTPDKRDFLKEMGRSINDEVLKNKVDPIIGRDNEIRRLIEILSRKNKNNPVLIGEPGVGKTAIVEGFVRRVVNNDVPLNLRDVEIYELSLSGLIAGTQYQGEFEKRVNGILKQVKESNGKIILFIDEIHQIVGLGRNSSSGAMDIANILKPMLARGEIKVIGATTLKEYREYVEKDGALERRFQKILVSEPSQQEALTIMRGLKTRWELFHNLTIFDSALVAAVEMSARYIPDRNLPDKAIDLIDEASAKIKTEMASEPVVIDTLKREIINLETEYAALKQDKENADNKKKQEHLDNLKQQLDELKKKRDSLTAEWKKEKTNFESINKLKKEIEDLQTRLELYQTEGNYEAASKILYYDIPKLKNQLEQAQKKYVDSKHDLFKTEVSENEVAEVVSQATGIPLKKLLETEKEKLLHLGDEIKKRVKGQDAAVETVVNTVMRGRVNLNDPNRPIGSFIFLGSTGVGKTELAKSLAEVLFDNEKAMIRFDMSEYMEKHSVAKLIGAPPGYVGYEQSGLLTEAVRRKPYCVLLFDEIEKAHPDVTNILLQVLDDGTLKDSQGRLVNFKNTMIIMTSNLGSNYIMENKRDLAMEALKKHFRAEFINRIDEIVFFSVLQKTTVLEIITNLLDQLNQRLAKQNLKFTFDPKLNEFIYKSSFDEQFGARPIKRFIDRQIATLIAKQILEGIITKDVSYNVIVEKDKVAIVANKVKS</sequence>
<dbReference type="Pfam" id="PF07724">
    <property type="entry name" value="AAA_2"/>
    <property type="match status" value="1"/>
</dbReference>
<dbReference type="Pfam" id="PF17871">
    <property type="entry name" value="AAA_lid_9"/>
    <property type="match status" value="1"/>
</dbReference>
<evidence type="ECO:0000313" key="13">
    <source>
        <dbReference type="EMBL" id="ADK87250.1"/>
    </source>
</evidence>
<dbReference type="SMR" id="A0A0H3DLI8"/>
<proteinExistence type="inferred from homology"/>
<reference evidence="13 14" key="1">
    <citation type="journal article" date="2010" name="Appl. Environ. Microbiol.">
        <title>Targeted chromosomal knockouts in Mycoplasma pneumoniae.</title>
        <authorList>
            <person name="Krishnakumar R."/>
            <person name="Assad-Garcia N."/>
            <person name="Benders G.A."/>
            <person name="Phan Q."/>
            <person name="Montague M.G."/>
            <person name="Glass J.I."/>
        </authorList>
    </citation>
    <scope>NUCLEOTIDE SEQUENCE [LARGE SCALE GENOMIC DNA]</scope>
    <source>
        <strain evidence="14">ATCC 15531 / DSM 22911 / NBRC 14401 / NCTC 10119 / FH</strain>
    </source>
</reference>
<dbReference type="PaxDb" id="722438-MPNE_0627"/>
<dbReference type="CDD" id="cd19499">
    <property type="entry name" value="RecA-like_ClpB_Hsp104-like"/>
    <property type="match status" value="1"/>
</dbReference>
<evidence type="ECO:0000256" key="3">
    <source>
        <dbReference type="ARBA" id="ARBA00022737"/>
    </source>
</evidence>
<dbReference type="GO" id="GO:0034605">
    <property type="term" value="P:cellular response to heat"/>
    <property type="evidence" value="ECO:0007669"/>
    <property type="project" value="TreeGrafter"/>
</dbReference>
<dbReference type="Pfam" id="PF00004">
    <property type="entry name" value="AAA"/>
    <property type="match status" value="1"/>
</dbReference>
<dbReference type="SMART" id="SM01086">
    <property type="entry name" value="ClpB_D2-small"/>
    <property type="match status" value="1"/>
</dbReference>
<dbReference type="Gene3D" id="1.10.8.60">
    <property type="match status" value="1"/>
</dbReference>
<evidence type="ECO:0000313" key="14">
    <source>
        <dbReference type="Proteomes" id="UP000007756"/>
    </source>
</evidence>
<dbReference type="STRING" id="722438.F539_03015"/>
<dbReference type="FunFam" id="3.40.50.300:FF:000120">
    <property type="entry name" value="ATP-dependent chaperone ClpB"/>
    <property type="match status" value="1"/>
</dbReference>
<dbReference type="GeneID" id="66608788"/>
<protein>
    <submittedName>
        <fullName evidence="13">Chaperone protein ClpB</fullName>
    </submittedName>
</protein>
<dbReference type="PROSITE" id="PS00871">
    <property type="entry name" value="CLPAB_2"/>
    <property type="match status" value="1"/>
</dbReference>
<dbReference type="PATRIC" id="fig|722438.3.peg.604"/>
<evidence type="ECO:0000256" key="8">
    <source>
        <dbReference type="ARBA" id="ARBA00026057"/>
    </source>
</evidence>
<accession>A0A0H3DLI8</accession>
<dbReference type="PROSITE" id="PS00870">
    <property type="entry name" value="CLPAB_1"/>
    <property type="match status" value="1"/>
</dbReference>
<dbReference type="PRINTS" id="PR00300">
    <property type="entry name" value="CLPPROTEASEA"/>
</dbReference>
<keyword evidence="5 9" id="KW-0067">ATP-binding</keyword>
<dbReference type="SMART" id="SM00382">
    <property type="entry name" value="AAA"/>
    <property type="match status" value="2"/>
</dbReference>
<dbReference type="HOGENOM" id="CLU_005070_4_0_14"/>
<evidence type="ECO:0000259" key="11">
    <source>
        <dbReference type="SMART" id="SM00382"/>
    </source>
</evidence>
<name>A0A0H3DLI8_MYCPB</name>
<feature type="coiled-coil region" evidence="10">
    <location>
        <begin position="268"/>
        <end position="386"/>
    </location>
</feature>
<dbReference type="SUPFAM" id="SSF52540">
    <property type="entry name" value="P-loop containing nucleoside triphosphate hydrolases"/>
    <property type="match status" value="2"/>
</dbReference>
<dbReference type="FunFam" id="3.40.50.300:FF:000025">
    <property type="entry name" value="ATP-dependent Clp protease subunit"/>
    <property type="match status" value="1"/>
</dbReference>
<keyword evidence="4 9" id="KW-0547">Nucleotide-binding</keyword>
<dbReference type="AlphaFoldDB" id="A0A0H3DLI8"/>
<dbReference type="InterPro" id="IPR003959">
    <property type="entry name" value="ATPase_AAA_core"/>
</dbReference>
<dbReference type="InterPro" id="IPR027417">
    <property type="entry name" value="P-loop_NTPase"/>
</dbReference>
<dbReference type="Pfam" id="PF10431">
    <property type="entry name" value="ClpB_D2-small"/>
    <property type="match status" value="1"/>
</dbReference>
<comment type="similarity">
    <text evidence="2 9">Belongs to the ClpA/ClpB family.</text>
</comment>
<comment type="subcellular location">
    <subcellularLocation>
        <location evidence="1">Cytoplasm</location>
    </subcellularLocation>
</comment>
<dbReference type="InterPro" id="IPR050130">
    <property type="entry name" value="ClpA_ClpB"/>
</dbReference>